<protein>
    <recommendedName>
        <fullName evidence="1">Tc1-like transposase DDE domain-containing protein</fullName>
    </recommendedName>
</protein>
<evidence type="ECO:0000313" key="3">
    <source>
        <dbReference type="Proteomes" id="UP000016511"/>
    </source>
</evidence>
<dbReference type="InterPro" id="IPR047655">
    <property type="entry name" value="Transpos_IS630-like"/>
</dbReference>
<dbReference type="InterPro" id="IPR038717">
    <property type="entry name" value="Tc1-like_DDE_dom"/>
</dbReference>
<dbReference type="PATRIC" id="fig|649747.3.peg.2543"/>
<dbReference type="InterPro" id="IPR012337">
    <property type="entry name" value="RNaseH-like_sf"/>
</dbReference>
<dbReference type="STRING" id="649747.HMPREF0083_02809"/>
<dbReference type="SUPFAM" id="SSF53098">
    <property type="entry name" value="Ribonuclease H-like"/>
    <property type="match status" value="1"/>
</dbReference>
<reference evidence="2 3" key="1">
    <citation type="submission" date="2013-08" db="EMBL/GenBank/DDBJ databases">
        <authorList>
            <person name="Weinstock G."/>
            <person name="Sodergren E."/>
            <person name="Wylie T."/>
            <person name="Fulton L."/>
            <person name="Fulton R."/>
            <person name="Fronick C."/>
            <person name="O'Laughlin M."/>
            <person name="Godfrey J."/>
            <person name="Miner T."/>
            <person name="Herter B."/>
            <person name="Appelbaum E."/>
            <person name="Cordes M."/>
            <person name="Lek S."/>
            <person name="Wollam A."/>
            <person name="Pepin K.H."/>
            <person name="Palsikar V.B."/>
            <person name="Mitreva M."/>
            <person name="Wilson R.K."/>
        </authorList>
    </citation>
    <scope>NUCLEOTIDE SEQUENCE [LARGE SCALE GENOMIC DNA]</scope>
    <source>
        <strain evidence="2 3">ATCC 12856</strain>
    </source>
</reference>
<name>U1X3I3_ANEAE</name>
<dbReference type="AlphaFoldDB" id="U1X3I3"/>
<dbReference type="NCBIfam" id="NF033545">
    <property type="entry name" value="transpos_IS630"/>
    <property type="match status" value="1"/>
</dbReference>
<dbReference type="Gene3D" id="3.30.420.10">
    <property type="entry name" value="Ribonuclease H-like superfamily/Ribonuclease H"/>
    <property type="match status" value="1"/>
</dbReference>
<evidence type="ECO:0000313" key="2">
    <source>
        <dbReference type="EMBL" id="ERI09108.1"/>
    </source>
</evidence>
<dbReference type="Pfam" id="PF13358">
    <property type="entry name" value="DDE_3"/>
    <property type="match status" value="1"/>
</dbReference>
<proteinExistence type="predicted"/>
<comment type="caution">
    <text evidence="2">The sequence shown here is derived from an EMBL/GenBank/DDBJ whole genome shotgun (WGS) entry which is preliminary data.</text>
</comment>
<dbReference type="EMBL" id="AWSJ01000168">
    <property type="protein sequence ID" value="ERI09108.1"/>
    <property type="molecule type" value="Genomic_DNA"/>
</dbReference>
<dbReference type="RefSeq" id="WP_021621579.1">
    <property type="nucleotide sequence ID" value="NZ_KE952780.1"/>
</dbReference>
<feature type="domain" description="Tc1-like transposase DDE" evidence="1">
    <location>
        <begin position="1"/>
        <end position="141"/>
    </location>
</feature>
<gene>
    <name evidence="2" type="ORF">HMPREF0083_02809</name>
</gene>
<dbReference type="GeneID" id="92839220"/>
<dbReference type="InterPro" id="IPR036397">
    <property type="entry name" value="RNaseH_sf"/>
</dbReference>
<dbReference type="HOGENOM" id="CLU_056788_15_2_9"/>
<dbReference type="eggNOG" id="COG3335">
    <property type="taxonomic scope" value="Bacteria"/>
</dbReference>
<accession>U1X3I3</accession>
<organism evidence="2 3">
    <name type="scientific">Aneurinibacillus aneurinilyticus ATCC 12856</name>
    <dbReference type="NCBI Taxonomy" id="649747"/>
    <lineage>
        <taxon>Bacteria</taxon>
        <taxon>Bacillati</taxon>
        <taxon>Bacillota</taxon>
        <taxon>Bacilli</taxon>
        <taxon>Bacillales</taxon>
        <taxon>Paenibacillaceae</taxon>
        <taxon>Aneurinibacillus group</taxon>
        <taxon>Aneurinibacillus</taxon>
    </lineage>
</organism>
<evidence type="ECO:0000259" key="1">
    <source>
        <dbReference type="Pfam" id="PF13358"/>
    </source>
</evidence>
<keyword evidence="3" id="KW-1185">Reference proteome</keyword>
<dbReference type="GO" id="GO:0003676">
    <property type="term" value="F:nucleic acid binding"/>
    <property type="evidence" value="ECO:0007669"/>
    <property type="project" value="InterPro"/>
</dbReference>
<dbReference type="Proteomes" id="UP000016511">
    <property type="component" value="Unassembled WGS sequence"/>
</dbReference>
<sequence>MIYEDESRIRAYQVLHATWNERGKQRYIPTYGHHAYVGLFGMVNVHTGDFFCQPASQYKTADFHRVLMTILERYEGKRAILIMDNARSHKAEEMQPFFEANRERLFCIDLPPYSPTLNPVERMWKWLKEVVIANRFHPTQASIAQAIDDFTHYIEENLERGLSRIANAHLSNS</sequence>